<accession>A0AA40AEN1</accession>
<name>A0AA40AEN1_9PEZI</name>
<feature type="coiled-coil region" evidence="1">
    <location>
        <begin position="31"/>
        <end position="58"/>
    </location>
</feature>
<feature type="region of interest" description="Disordered" evidence="2">
    <location>
        <begin position="680"/>
        <end position="707"/>
    </location>
</feature>
<evidence type="ECO:0000256" key="1">
    <source>
        <dbReference type="SAM" id="Coils"/>
    </source>
</evidence>
<dbReference type="Proteomes" id="UP001172159">
    <property type="component" value="Unassembled WGS sequence"/>
</dbReference>
<keyword evidence="1" id="KW-0175">Coiled coil</keyword>
<keyword evidence="4" id="KW-1185">Reference proteome</keyword>
<evidence type="ECO:0008006" key="5">
    <source>
        <dbReference type="Google" id="ProtNLM"/>
    </source>
</evidence>
<feature type="compositionally biased region" description="Basic and acidic residues" evidence="2">
    <location>
        <begin position="680"/>
        <end position="694"/>
    </location>
</feature>
<proteinExistence type="predicted"/>
<dbReference type="AlphaFoldDB" id="A0AA40AEN1"/>
<gene>
    <name evidence="3" type="ORF">B0T21DRAFT_454633</name>
</gene>
<reference evidence="3" key="1">
    <citation type="submission" date="2023-06" db="EMBL/GenBank/DDBJ databases">
        <title>Genome-scale phylogeny and comparative genomics of the fungal order Sordariales.</title>
        <authorList>
            <consortium name="Lawrence Berkeley National Laboratory"/>
            <person name="Hensen N."/>
            <person name="Bonometti L."/>
            <person name="Westerberg I."/>
            <person name="Brannstrom I.O."/>
            <person name="Guillou S."/>
            <person name="Cros-Aarteil S."/>
            <person name="Calhoun S."/>
            <person name="Haridas S."/>
            <person name="Kuo A."/>
            <person name="Mondo S."/>
            <person name="Pangilinan J."/>
            <person name="Riley R."/>
            <person name="Labutti K."/>
            <person name="Andreopoulos B."/>
            <person name="Lipzen A."/>
            <person name="Chen C."/>
            <person name="Yanf M."/>
            <person name="Daum C."/>
            <person name="Ng V."/>
            <person name="Clum A."/>
            <person name="Steindorff A."/>
            <person name="Ohm R."/>
            <person name="Martin F."/>
            <person name="Silar P."/>
            <person name="Natvig D."/>
            <person name="Lalanne C."/>
            <person name="Gautier V."/>
            <person name="Ament-Velasquez S.L."/>
            <person name="Kruys A."/>
            <person name="Hutchinson M.I."/>
            <person name="Powell A.J."/>
            <person name="Barry K."/>
            <person name="Miller A.N."/>
            <person name="Grigoriev I.V."/>
            <person name="Debuchy R."/>
            <person name="Gladieux P."/>
            <person name="Thoren M.H."/>
            <person name="Johannesson H."/>
        </authorList>
    </citation>
    <scope>NUCLEOTIDE SEQUENCE</scope>
    <source>
        <strain evidence="3">CBS 540.89</strain>
    </source>
</reference>
<evidence type="ECO:0000313" key="3">
    <source>
        <dbReference type="EMBL" id="KAK0714405.1"/>
    </source>
</evidence>
<dbReference type="EMBL" id="JAUKTV010000015">
    <property type="protein sequence ID" value="KAK0714405.1"/>
    <property type="molecule type" value="Genomic_DNA"/>
</dbReference>
<evidence type="ECO:0000256" key="2">
    <source>
        <dbReference type="SAM" id="MobiDB-lite"/>
    </source>
</evidence>
<evidence type="ECO:0000313" key="4">
    <source>
        <dbReference type="Proteomes" id="UP001172159"/>
    </source>
</evidence>
<comment type="caution">
    <text evidence="3">The sequence shown here is derived from an EMBL/GenBank/DDBJ whole genome shotgun (WGS) entry which is preliminary data.</text>
</comment>
<organism evidence="3 4">
    <name type="scientific">Apiosordaria backusii</name>
    <dbReference type="NCBI Taxonomy" id="314023"/>
    <lineage>
        <taxon>Eukaryota</taxon>
        <taxon>Fungi</taxon>
        <taxon>Dikarya</taxon>
        <taxon>Ascomycota</taxon>
        <taxon>Pezizomycotina</taxon>
        <taxon>Sordariomycetes</taxon>
        <taxon>Sordariomycetidae</taxon>
        <taxon>Sordariales</taxon>
        <taxon>Lasiosphaeriaceae</taxon>
        <taxon>Apiosordaria</taxon>
    </lineage>
</organism>
<feature type="coiled-coil region" evidence="1">
    <location>
        <begin position="178"/>
        <end position="205"/>
    </location>
</feature>
<protein>
    <recommendedName>
        <fullName evidence="5">Fungal N-terminal domain-containing protein</fullName>
    </recommendedName>
</protein>
<sequence>MEAVGALASAVQLLDVTLRYSSVIAGFVSGLRHARDDIRELQRSLDEVRQLLAQLQGYATDVKQLTSVATTQRHLAQLIFKISQHFAEDMDALYRLIPSDVSLRKRARFVFQGAERAAILRRLGERKADAALAIAMIGGLDNIKQQGAIQAISQSLHDLCVGQQASEQANASRHETSMIQLQQEHARLHASVAELRDTIQRLAEEGRRRDSVETLRDNLLAAHSNTQMLLAQQNDVLSSSQTMMESNMSGLQSQLREIQQSQDGHLQRISTAVSQTLLSADSEEILARIVRVETRRALQPLINRFDGVEGVIDQISTTLSNPARYQTNRETAVVPVRPDGGEDLAILKEVESNPTTFSSRDLNGTPRSAVFKEIQLSSYSKWIHTRWGWLYIRVTTYRVRSPFTRGNSIHFGFQINFTPRPCLFSRGISVVHMSGPDNSGFYSICPRIMTYPVYSDESPIMRLLEADDVNGIREMLHRGELSIRARDEHGDGLLRASMFAGAYNICSYLLRDTRYGELLSAMDQLDMNTFLLHSAANFLGRTSIEAIGNLIILFRHYATEDNGGEEGPPPYIWYFLHESCQKNQMLDDLVPAVRLVQSYGVTLKLFRWFRSLFWFTRRSDICWYIQYDMCMVQVYFITGGNPNQLSQPWYEDEDRHPLVWLMLRSADLRDYLSEHFETSFSDKDELSQQEHHPDTDEDEFPQQEHHPGTGMDEVMMGLCIELFECIISHGGNIYYIWDRNDCPETAKTLTHLAEDLGIMNIWGAALTACGHHVEAVVVESHRRIDEYRKLHGAGRTAVDVCLLTFDEEAGSGMRRRRGKGKEGDGGDE</sequence>